<reference evidence="1" key="1">
    <citation type="submission" date="2024-03" db="EMBL/GenBank/DDBJ databases">
        <title>Diverse circular DNA viruses in blood, oral, and fecal samples of captive lemurs.</title>
        <authorList>
            <person name="Paietta E.N."/>
            <person name="Kraberger S."/>
            <person name="Lund M.C."/>
            <person name="Custer J.M."/>
            <person name="Vargas K.M."/>
            <person name="Ehmke E.E."/>
            <person name="Yoder A.D."/>
            <person name="Varsani A."/>
        </authorList>
    </citation>
    <scope>NUCLEOTIDE SEQUENCE</scope>
    <source>
        <strain evidence="1">Duke_28FS_1</strain>
    </source>
</reference>
<dbReference type="EMBL" id="PP511791">
    <property type="protein sequence ID" value="XCD07491.1"/>
    <property type="molecule type" value="Genomic_DNA"/>
</dbReference>
<evidence type="ECO:0000313" key="1">
    <source>
        <dbReference type="EMBL" id="XCD07491.1"/>
    </source>
</evidence>
<sequence length="78" mass="8942">MSINPMQIMQAMNNPQQFVKQMMNSSQVMQNPMARNAMEMMQKGDMQGIENMARNLCKEKGIDPNEAMNQIKSQFGIK</sequence>
<proteinExistence type="predicted"/>
<protein>
    <submittedName>
        <fullName evidence="1">Uncharacterized protein</fullName>
    </submittedName>
</protein>
<accession>A0AAU8B7I3</accession>
<name>A0AAU8B7I3_9CAUD</name>
<organism evidence="1">
    <name type="scientific">Dulem virus 39</name>
    <dbReference type="NCBI Taxonomy" id="3145757"/>
    <lineage>
        <taxon>Viruses</taxon>
        <taxon>Duplodnaviria</taxon>
        <taxon>Heunggongvirae</taxon>
        <taxon>Uroviricota</taxon>
        <taxon>Caudoviricetes</taxon>
    </lineage>
</organism>